<dbReference type="GO" id="GO:0003676">
    <property type="term" value="F:nucleic acid binding"/>
    <property type="evidence" value="ECO:0007669"/>
    <property type="project" value="InterPro"/>
</dbReference>
<protein>
    <submittedName>
        <fullName evidence="2">Uncharacterized protein</fullName>
    </submittedName>
</protein>
<reference evidence="2" key="3">
    <citation type="submission" date="2024-01" db="EMBL/GenBank/DDBJ databases">
        <authorList>
            <person name="Coelho M.A."/>
            <person name="David-Palma M."/>
            <person name="Shea T."/>
            <person name="Sun S."/>
            <person name="Cuomo C.A."/>
            <person name="Heitman J."/>
        </authorList>
    </citation>
    <scope>NUCLEOTIDE SEQUENCE</scope>
    <source>
        <strain evidence="2">CBS 7841</strain>
    </source>
</reference>
<sequence>MSTVNVKSLKVAELKEELSKRGLDTKGLKKDLAERLQAALNEQSVAEEEKDQDPRLPTPASAANDHPSTPLQPPPHVEPAIEPLPMEAIEKDSGDGGRAMEEEMVEAPGDSVEGVPLGVDTPLEDVGSKVLDTKIAERETKEAQNIPLALHHSPNGLSLPAEQENGDEKEVARETQNKYEETPKSLKEREQDREAKPPTPPIVAPAKRSISSVSPSPDHPIKKSRNSPSPLSTKLVTVHPPTQVLYIQNLKRPFTQSSLHEHLYLNTTPFADDSLLPPPKAPFNSSEYPGLWLSGVKDHAFAVYSSTADALAAAERLHGQVWPAETGSALAIEFIKPDKLLALVQHEETAWANGRQKLVLRITKRSMDGEGKGDGETGDVVEFIFEGVGGLGRAPIRGEAGYAGHAGFGDQKFMPGRGWGRGPRAGLPSGPGINERFPPSGPAASNGRIGPQGLRGPPRAVPLSGTNAIGSAGGMPMRGSGPGFSGRGRGNANEVGPGHAARLGQPDSRRGFDQPRGPGGPRELGGFGRREWGRAGDSNERDGKIGRPTKFQPTLFWNKGPGAKTVDGAGR</sequence>
<dbReference type="PANTHER" id="PTHR47031:SF3">
    <property type="entry name" value="SAP DOMAIN-CONTAINING PROTEIN"/>
    <property type="match status" value="1"/>
</dbReference>
<feature type="region of interest" description="Disordered" evidence="1">
    <location>
        <begin position="414"/>
        <end position="571"/>
    </location>
</feature>
<reference evidence="2" key="2">
    <citation type="journal article" date="2022" name="Elife">
        <title>Obligate sexual reproduction of a homothallic fungus closely related to the Cryptococcus pathogenic species complex.</title>
        <authorList>
            <person name="Passer A.R."/>
            <person name="Clancey S.A."/>
            <person name="Shea T."/>
            <person name="David-Palma M."/>
            <person name="Averette A.F."/>
            <person name="Boekhout T."/>
            <person name="Porcel B.M."/>
            <person name="Nowrousian M."/>
            <person name="Cuomo C.A."/>
            <person name="Sun S."/>
            <person name="Heitman J."/>
            <person name="Coelho M.A."/>
        </authorList>
    </citation>
    <scope>NUCLEOTIDE SEQUENCE</scope>
    <source>
        <strain evidence="2">CBS 7841</strain>
    </source>
</reference>
<organism evidence="2 3">
    <name type="scientific">Cryptococcus depauperatus CBS 7841</name>
    <dbReference type="NCBI Taxonomy" id="1295531"/>
    <lineage>
        <taxon>Eukaryota</taxon>
        <taxon>Fungi</taxon>
        <taxon>Dikarya</taxon>
        <taxon>Basidiomycota</taxon>
        <taxon>Agaricomycotina</taxon>
        <taxon>Tremellomycetes</taxon>
        <taxon>Tremellales</taxon>
        <taxon>Cryptococcaceae</taxon>
        <taxon>Cryptococcus</taxon>
    </lineage>
</organism>
<dbReference type="OrthoDB" id="5348404at2759"/>
<evidence type="ECO:0000256" key="1">
    <source>
        <dbReference type="SAM" id="MobiDB-lite"/>
    </source>
</evidence>
<proteinExistence type="predicted"/>
<feature type="region of interest" description="Disordered" evidence="1">
    <location>
        <begin position="39"/>
        <end position="233"/>
    </location>
</feature>
<dbReference type="InterPro" id="IPR003034">
    <property type="entry name" value="SAP_dom"/>
</dbReference>
<name>A0A1E3IEK3_9TREE</name>
<dbReference type="PROSITE" id="PS50800">
    <property type="entry name" value="SAP"/>
    <property type="match status" value="1"/>
</dbReference>
<dbReference type="EMBL" id="CP143785">
    <property type="protein sequence ID" value="WVN86180.1"/>
    <property type="molecule type" value="Genomic_DNA"/>
</dbReference>
<dbReference type="CDD" id="cd12432">
    <property type="entry name" value="RRM_ACINU"/>
    <property type="match status" value="1"/>
</dbReference>
<feature type="compositionally biased region" description="Gly residues" evidence="1">
    <location>
        <begin position="517"/>
        <end position="527"/>
    </location>
</feature>
<dbReference type="SUPFAM" id="SSF54928">
    <property type="entry name" value="RNA-binding domain, RBD"/>
    <property type="match status" value="1"/>
</dbReference>
<feature type="compositionally biased region" description="Basic and acidic residues" evidence="1">
    <location>
        <begin position="528"/>
        <end position="545"/>
    </location>
</feature>
<dbReference type="SUPFAM" id="SSF68906">
    <property type="entry name" value="SAP domain"/>
    <property type="match status" value="1"/>
</dbReference>
<gene>
    <name evidence="2" type="ORF">L203_101341</name>
</gene>
<dbReference type="InterPro" id="IPR035979">
    <property type="entry name" value="RBD_domain_sf"/>
</dbReference>
<dbReference type="InterPro" id="IPR036361">
    <property type="entry name" value="SAP_dom_sf"/>
</dbReference>
<feature type="compositionally biased region" description="Basic and acidic residues" evidence="1">
    <location>
        <begin position="131"/>
        <end position="142"/>
    </location>
</feature>
<dbReference type="SMART" id="SM00513">
    <property type="entry name" value="SAP"/>
    <property type="match status" value="1"/>
</dbReference>
<dbReference type="VEuPathDB" id="FungiDB:L203_04299"/>
<dbReference type="Proteomes" id="UP000094043">
    <property type="component" value="Chromosome 2"/>
</dbReference>
<evidence type="ECO:0000313" key="3">
    <source>
        <dbReference type="Proteomes" id="UP000094043"/>
    </source>
</evidence>
<dbReference type="RefSeq" id="XP_066066880.1">
    <property type="nucleotide sequence ID" value="XM_066210783.1"/>
</dbReference>
<dbReference type="InterPro" id="IPR034257">
    <property type="entry name" value="Acinus_RRM"/>
</dbReference>
<feature type="compositionally biased region" description="Basic and acidic residues" evidence="1">
    <location>
        <begin position="88"/>
        <end position="101"/>
    </location>
</feature>
<dbReference type="Gene3D" id="1.10.720.30">
    <property type="entry name" value="SAP domain"/>
    <property type="match status" value="1"/>
</dbReference>
<accession>A0A1E3IEK3</accession>
<keyword evidence="3" id="KW-1185">Reference proteome</keyword>
<reference evidence="2" key="1">
    <citation type="submission" date="2016-06" db="EMBL/GenBank/DDBJ databases">
        <authorList>
            <person name="Cuomo C."/>
            <person name="Litvintseva A."/>
            <person name="Heitman J."/>
            <person name="Chen Y."/>
            <person name="Sun S."/>
            <person name="Springer D."/>
            <person name="Dromer F."/>
            <person name="Young S."/>
            <person name="Zeng Q."/>
            <person name="Chapman S."/>
            <person name="Gujja S."/>
            <person name="Saif S."/>
            <person name="Birren B."/>
        </authorList>
    </citation>
    <scope>NUCLEOTIDE SEQUENCE</scope>
    <source>
        <strain evidence="2">CBS 7841</strain>
    </source>
</reference>
<dbReference type="PANTHER" id="PTHR47031">
    <property type="entry name" value="SAP DNA-BINDING DOMAIN-CONTAINING PROTEIN"/>
    <property type="match status" value="1"/>
</dbReference>
<dbReference type="KEGG" id="cdep:91085554"/>
<feature type="compositionally biased region" description="Gly residues" evidence="1">
    <location>
        <begin position="480"/>
        <end position="489"/>
    </location>
</feature>
<dbReference type="Pfam" id="PF02037">
    <property type="entry name" value="SAP"/>
    <property type="match status" value="1"/>
</dbReference>
<feature type="compositionally biased region" description="Basic and acidic residues" evidence="1">
    <location>
        <begin position="166"/>
        <end position="196"/>
    </location>
</feature>
<evidence type="ECO:0000313" key="2">
    <source>
        <dbReference type="EMBL" id="WVN86180.1"/>
    </source>
</evidence>
<dbReference type="GeneID" id="91085554"/>
<dbReference type="AlphaFoldDB" id="A0A1E3IEK3"/>